<accession>A0A061S3K7</accession>
<evidence type="ECO:0000313" key="1">
    <source>
        <dbReference type="EMBL" id="JAC78828.1"/>
    </source>
</evidence>
<dbReference type="AlphaFoldDB" id="A0A061S3K7"/>
<name>A0A061S3K7_9CHLO</name>
<protein>
    <submittedName>
        <fullName evidence="1">Uncharacterized protein</fullName>
    </submittedName>
</protein>
<dbReference type="EMBL" id="GBEZ01006581">
    <property type="protein sequence ID" value="JAC78828.1"/>
    <property type="molecule type" value="Transcribed_RNA"/>
</dbReference>
<feature type="non-terminal residue" evidence="1">
    <location>
        <position position="1"/>
    </location>
</feature>
<reference evidence="1" key="1">
    <citation type="submission" date="2014-05" db="EMBL/GenBank/DDBJ databases">
        <title>The transcriptome of the halophilic microalga Tetraselmis sp. GSL018 isolated from the Great Salt Lake, Utah.</title>
        <authorList>
            <person name="Jinkerson R.E."/>
            <person name="D'Adamo S."/>
            <person name="Posewitz M.C."/>
        </authorList>
    </citation>
    <scope>NUCLEOTIDE SEQUENCE</scope>
    <source>
        <strain evidence="1">GSL018</strain>
    </source>
</reference>
<proteinExistence type="predicted"/>
<gene>
    <name evidence="1" type="ORF">TSPGSL018_14221</name>
</gene>
<organism evidence="1">
    <name type="scientific">Tetraselmis sp. GSL018</name>
    <dbReference type="NCBI Taxonomy" id="582737"/>
    <lineage>
        <taxon>Eukaryota</taxon>
        <taxon>Viridiplantae</taxon>
        <taxon>Chlorophyta</taxon>
        <taxon>core chlorophytes</taxon>
        <taxon>Chlorodendrophyceae</taxon>
        <taxon>Chlorodendrales</taxon>
        <taxon>Chlorodendraceae</taxon>
        <taxon>Tetraselmis</taxon>
    </lineage>
</organism>
<sequence length="41" mass="4321">RNSTAAPRAAGSHRHNCYITEFSLGTAVALAPMVICTEVTC</sequence>